<feature type="transmembrane region" description="Helical" evidence="2">
    <location>
        <begin position="111"/>
        <end position="128"/>
    </location>
</feature>
<reference evidence="4" key="1">
    <citation type="journal article" date="2014" name="Int. J. Syst. Evol. Microbiol.">
        <title>Complete genome sequence of Corynebacterium casei LMG S-19264T (=DSM 44701T), isolated from a smear-ripened cheese.</title>
        <authorList>
            <consortium name="US DOE Joint Genome Institute (JGI-PGF)"/>
            <person name="Walter F."/>
            <person name="Albersmeier A."/>
            <person name="Kalinowski J."/>
            <person name="Ruckert C."/>
        </authorList>
    </citation>
    <scope>NUCLEOTIDE SEQUENCE</scope>
    <source>
        <strain evidence="4">VKM Ac-1069</strain>
    </source>
</reference>
<reference evidence="4" key="2">
    <citation type="submission" date="2023-01" db="EMBL/GenBank/DDBJ databases">
        <authorList>
            <person name="Sun Q."/>
            <person name="Evtushenko L."/>
        </authorList>
    </citation>
    <scope>NUCLEOTIDE SEQUENCE</scope>
    <source>
        <strain evidence="4">VKM Ac-1069</strain>
    </source>
</reference>
<feature type="domain" description="Low molecular weight protein antigen 6 PH" evidence="3">
    <location>
        <begin position="149"/>
        <end position="219"/>
    </location>
</feature>
<dbReference type="AlphaFoldDB" id="A0A9W6L287"/>
<proteinExistence type="predicted"/>
<feature type="region of interest" description="Disordered" evidence="1">
    <location>
        <begin position="1"/>
        <end position="64"/>
    </location>
</feature>
<evidence type="ECO:0000256" key="2">
    <source>
        <dbReference type="SAM" id="Phobius"/>
    </source>
</evidence>
<comment type="caution">
    <text evidence="4">The sequence shown here is derived from an EMBL/GenBank/DDBJ whole genome shotgun (WGS) entry which is preliminary data.</text>
</comment>
<evidence type="ECO:0000313" key="4">
    <source>
        <dbReference type="EMBL" id="GLL10909.1"/>
    </source>
</evidence>
<evidence type="ECO:0000313" key="5">
    <source>
        <dbReference type="Proteomes" id="UP001143463"/>
    </source>
</evidence>
<sequence>MVRVLGSYSGVDAPGKYENSEGGHGDDVNTRAGEGVNRLGRGVPDRGTDSRTGTGSGFGTARGVSVRGATMGDVSAEHTSRPGIAEGHVASTDRLPPRAVPTRLSFRRSPLALAGAAFFLVAAIPFAFGAPWLWLVYVLPLAFSYWIVRVRTVVDAESVTARRPFSSRRVPWTEISSLRLGKKSRVSAVLTDGTELPLPTVHVRDLPVLAAVSGGRLPDPAQAGAPTPEPPSTPERT</sequence>
<keyword evidence="2" id="KW-0812">Transmembrane</keyword>
<dbReference type="Pfam" id="PF10756">
    <property type="entry name" value="bPH_6"/>
    <property type="match status" value="1"/>
</dbReference>
<keyword evidence="2" id="KW-1133">Transmembrane helix</keyword>
<feature type="compositionally biased region" description="Basic and acidic residues" evidence="1">
    <location>
        <begin position="18"/>
        <end position="29"/>
    </location>
</feature>
<name>A0A9W6L287_9PSEU</name>
<evidence type="ECO:0000256" key="1">
    <source>
        <dbReference type="SAM" id="MobiDB-lite"/>
    </source>
</evidence>
<evidence type="ECO:0000259" key="3">
    <source>
        <dbReference type="Pfam" id="PF10756"/>
    </source>
</evidence>
<dbReference type="EMBL" id="BSFQ01000006">
    <property type="protein sequence ID" value="GLL10909.1"/>
    <property type="molecule type" value="Genomic_DNA"/>
</dbReference>
<keyword evidence="2" id="KW-0472">Membrane</keyword>
<protein>
    <recommendedName>
        <fullName evidence="3">Low molecular weight protein antigen 6 PH domain-containing protein</fullName>
    </recommendedName>
</protein>
<accession>A0A9W6L287</accession>
<feature type="region of interest" description="Disordered" evidence="1">
    <location>
        <begin position="213"/>
        <end position="237"/>
    </location>
</feature>
<dbReference type="Proteomes" id="UP001143463">
    <property type="component" value="Unassembled WGS sequence"/>
</dbReference>
<dbReference type="InterPro" id="IPR019692">
    <property type="entry name" value="CFP-6_PH"/>
</dbReference>
<keyword evidence="5" id="KW-1185">Reference proteome</keyword>
<feature type="compositionally biased region" description="Pro residues" evidence="1">
    <location>
        <begin position="227"/>
        <end position="237"/>
    </location>
</feature>
<organism evidence="4 5">
    <name type="scientific">Pseudonocardia halophobica</name>
    <dbReference type="NCBI Taxonomy" id="29401"/>
    <lineage>
        <taxon>Bacteria</taxon>
        <taxon>Bacillati</taxon>
        <taxon>Actinomycetota</taxon>
        <taxon>Actinomycetes</taxon>
        <taxon>Pseudonocardiales</taxon>
        <taxon>Pseudonocardiaceae</taxon>
        <taxon>Pseudonocardia</taxon>
    </lineage>
</organism>
<gene>
    <name evidence="4" type="ORF">GCM10017577_20500</name>
</gene>